<proteinExistence type="predicted"/>
<keyword evidence="2" id="KW-0472">Membrane</keyword>
<dbReference type="InterPro" id="IPR011723">
    <property type="entry name" value="Znf/thioredoxin_put"/>
</dbReference>
<reference evidence="5" key="1">
    <citation type="journal article" date="2019" name="Int. J. Syst. Evol. Microbiol.">
        <title>The Global Catalogue of Microorganisms (GCM) 10K type strain sequencing project: providing services to taxonomists for standard genome sequencing and annotation.</title>
        <authorList>
            <consortium name="The Broad Institute Genomics Platform"/>
            <consortium name="The Broad Institute Genome Sequencing Center for Infectious Disease"/>
            <person name="Wu L."/>
            <person name="Ma J."/>
        </authorList>
    </citation>
    <scope>NUCLEOTIDE SEQUENCE [LARGE SCALE GENOMIC DNA]</scope>
    <source>
        <strain evidence="5">CGMCC 4.7283</strain>
    </source>
</reference>
<accession>A0ABV9KNA1</accession>
<feature type="domain" description="Zinc finger/thioredoxin putative" evidence="3">
    <location>
        <begin position="1"/>
        <end position="36"/>
    </location>
</feature>
<feature type="region of interest" description="Disordered" evidence="1">
    <location>
        <begin position="36"/>
        <end position="157"/>
    </location>
</feature>
<organism evidence="4 5">
    <name type="scientific">Seohaeicola nanhaiensis</name>
    <dbReference type="NCBI Taxonomy" id="1387282"/>
    <lineage>
        <taxon>Bacteria</taxon>
        <taxon>Pseudomonadati</taxon>
        <taxon>Pseudomonadota</taxon>
        <taxon>Alphaproteobacteria</taxon>
        <taxon>Rhodobacterales</taxon>
        <taxon>Roseobacteraceae</taxon>
        <taxon>Seohaeicola</taxon>
    </lineage>
</organism>
<dbReference type="Pfam" id="PF13717">
    <property type="entry name" value="Zn_ribbon_4"/>
    <property type="match status" value="1"/>
</dbReference>
<name>A0ABV9KNA1_9RHOB</name>
<protein>
    <submittedName>
        <fullName evidence="4">Zinc-ribbon domain-containing protein</fullName>
    </submittedName>
</protein>
<dbReference type="Proteomes" id="UP001595973">
    <property type="component" value="Unassembled WGS sequence"/>
</dbReference>
<dbReference type="RefSeq" id="WP_380721165.1">
    <property type="nucleotide sequence ID" value="NZ_JBHSGI010000033.1"/>
</dbReference>
<keyword evidence="2" id="KW-0812">Transmembrane</keyword>
<dbReference type="NCBIfam" id="TIGR02098">
    <property type="entry name" value="MJ0042_CXXC"/>
    <property type="match status" value="1"/>
</dbReference>
<evidence type="ECO:0000313" key="4">
    <source>
        <dbReference type="EMBL" id="MFC4671121.1"/>
    </source>
</evidence>
<evidence type="ECO:0000256" key="1">
    <source>
        <dbReference type="SAM" id="MobiDB-lite"/>
    </source>
</evidence>
<keyword evidence="2" id="KW-1133">Transmembrane helix</keyword>
<keyword evidence="5" id="KW-1185">Reference proteome</keyword>
<feature type="transmembrane region" description="Helical" evidence="2">
    <location>
        <begin position="200"/>
        <end position="218"/>
    </location>
</feature>
<feature type="compositionally biased region" description="Basic and acidic residues" evidence="1">
    <location>
        <begin position="131"/>
        <end position="142"/>
    </location>
</feature>
<feature type="compositionally biased region" description="Pro residues" evidence="1">
    <location>
        <begin position="52"/>
        <end position="73"/>
    </location>
</feature>
<dbReference type="EMBL" id="JBHSGI010000033">
    <property type="protein sequence ID" value="MFC4671121.1"/>
    <property type="molecule type" value="Genomic_DNA"/>
</dbReference>
<evidence type="ECO:0000256" key="2">
    <source>
        <dbReference type="SAM" id="Phobius"/>
    </source>
</evidence>
<comment type="caution">
    <text evidence="4">The sequence shown here is derived from an EMBL/GenBank/DDBJ whole genome shotgun (WGS) entry which is preliminary data.</text>
</comment>
<sequence length="256" mass="27726">MRITCPNCGAQYEVPDEVIPADGRDVQCSNCGDTWFQAHPDYPLDEPEPEAAPEPPPPPPPPPPPRPDPAPPRPETRAPTPRQIDPDVAEILREEAAHESRLRAREGETLESQGDLGLDSLPPSEPSNAGREARDRMARLRGETPPPAPDRPRSRLLPDVEEINSTLTASDKPAPQPAPEQAKVDFPVAAPPRRSGFMRGFSLVLVLAALLVVVYLQADAIAKAVPATAPALQSYVETVNAARLWIDSKLAAYVPR</sequence>
<feature type="compositionally biased region" description="Basic and acidic residues" evidence="1">
    <location>
        <begin position="90"/>
        <end position="108"/>
    </location>
</feature>
<gene>
    <name evidence="4" type="ORF">ACFO5X_21405</name>
</gene>
<evidence type="ECO:0000259" key="3">
    <source>
        <dbReference type="Pfam" id="PF13717"/>
    </source>
</evidence>
<evidence type="ECO:0000313" key="5">
    <source>
        <dbReference type="Proteomes" id="UP001595973"/>
    </source>
</evidence>